<reference evidence="1 2" key="1">
    <citation type="submission" date="2015-10" db="EMBL/GenBank/DDBJ databases">
        <title>Draft genome sequence of Streptomyces yokosukanensis DSM 40224, type strain for the species Streptomyces yokosukanensis.</title>
        <authorList>
            <person name="Ruckert C."/>
            <person name="Winkler A."/>
            <person name="Kalinowski J."/>
            <person name="Kampfer P."/>
            <person name="Glaeser S."/>
        </authorList>
    </citation>
    <scope>NUCLEOTIDE SEQUENCE [LARGE SCALE GENOMIC DNA]</scope>
    <source>
        <strain evidence="1 2">DSM 40224</strain>
    </source>
</reference>
<evidence type="ECO:0000313" key="1">
    <source>
        <dbReference type="EMBL" id="KUN08609.1"/>
    </source>
</evidence>
<proteinExistence type="predicted"/>
<organism evidence="1 2">
    <name type="scientific">Streptomyces yokosukanensis</name>
    <dbReference type="NCBI Taxonomy" id="67386"/>
    <lineage>
        <taxon>Bacteria</taxon>
        <taxon>Bacillati</taxon>
        <taxon>Actinomycetota</taxon>
        <taxon>Actinomycetes</taxon>
        <taxon>Kitasatosporales</taxon>
        <taxon>Streptomycetaceae</taxon>
        <taxon>Streptomyces</taxon>
    </lineage>
</organism>
<dbReference type="OrthoDB" id="4203625at2"/>
<gene>
    <name evidence="1" type="ORF">AQI95_09665</name>
</gene>
<dbReference type="Proteomes" id="UP000053127">
    <property type="component" value="Unassembled WGS sequence"/>
</dbReference>
<dbReference type="AlphaFoldDB" id="A0A124HH03"/>
<dbReference type="STRING" id="67386.AQI95_09665"/>
<dbReference type="EMBL" id="LMWN01000008">
    <property type="protein sequence ID" value="KUN08609.1"/>
    <property type="molecule type" value="Genomic_DNA"/>
</dbReference>
<keyword evidence="2" id="KW-1185">Reference proteome</keyword>
<sequence>MRSRSTHGAVGFNASGARFFANDTFHVVVTWGGGRAAAHMRQAQPTIHFSHEMKWAHNPEDVDPNALLDEVLQHAQLAVRPEAADHLAVQELRNQHEPLDWYPPTAMPARDRARYGLMGDAA</sequence>
<protein>
    <submittedName>
        <fullName evidence="1">Uncharacterized protein</fullName>
    </submittedName>
</protein>
<accession>A0A124HH03</accession>
<evidence type="ECO:0000313" key="2">
    <source>
        <dbReference type="Proteomes" id="UP000053127"/>
    </source>
</evidence>
<dbReference type="RefSeq" id="WP_067120287.1">
    <property type="nucleotide sequence ID" value="NZ_KQ948208.1"/>
</dbReference>
<name>A0A124HH03_9ACTN</name>
<comment type="caution">
    <text evidence="1">The sequence shown here is derived from an EMBL/GenBank/DDBJ whole genome shotgun (WGS) entry which is preliminary data.</text>
</comment>